<dbReference type="CDD" id="cd12148">
    <property type="entry name" value="fungal_TF_MHR"/>
    <property type="match status" value="1"/>
</dbReference>
<comment type="caution">
    <text evidence="1">The sequence shown here is derived from an EMBL/GenBank/DDBJ whole genome shotgun (WGS) entry which is preliminary data.</text>
</comment>
<keyword evidence="2" id="KW-1185">Reference proteome</keyword>
<reference evidence="1" key="1">
    <citation type="submission" date="2020-05" db="EMBL/GenBank/DDBJ databases">
        <title>Phylogenomic resolution of chytrid fungi.</title>
        <authorList>
            <person name="Stajich J.E."/>
            <person name="Amses K."/>
            <person name="Simmons R."/>
            <person name="Seto K."/>
            <person name="Myers J."/>
            <person name="Bonds A."/>
            <person name="Quandt C.A."/>
            <person name="Barry K."/>
            <person name="Liu P."/>
            <person name="Grigoriev I."/>
            <person name="Longcore J.E."/>
            <person name="James T.Y."/>
        </authorList>
    </citation>
    <scope>NUCLEOTIDE SEQUENCE</scope>
    <source>
        <strain evidence="1">JEL0476</strain>
    </source>
</reference>
<sequence>MDSQKRGPKTGSKKALLSKIEHLETILFTKEAKALSITGTSTSSSTPSPPSLLSELNLVPTPGSISSNSTQVISENQFFNNVPFMDFNNDRFNNERDNFIYSNFNQNNNFHNGVNNFNTIQQQNIRQQQAGQQLTNSLLSTSPQFIDKNIINLVTNQYSNNSSNFINFEFQDDIFFTNNNNADSNYFNSFLPAINSEQFFSINYTDTNANYNPLFNLPSTSQQKKQTEPKIHRALFMQNLRRYKTAISLLPWINYQDFLRRLNAGSSDEFMSIQAAPLPQYMLDIIYAYNIIREKEHLGESSFYVAADIYAQKSIAALKELKHSETIQADALQTKMFIAVYYLFIGKQDKGSQYLTQIFQAAQSYHWDRPSCIEAQNKLQKRYSSTKKNRMVIWANLLSFSTFCTRPILGNEMDHFWMMDELEWMKVGIPNEDDGRWDERQNATRIATQMQIIFLYRKVIRFCYQQPPPTQIVNYTVFSAFPTPNVKQLHDSLITWYENIPPVFKMFDNLTDFIQGIRPVQKKTWIVRYCNMHIHFLWILSLIKIHNYNNNSINANATFKFSNNHHVEGTSLDFLLVLIRAFTAIITVPVREVVEKCRELNEDKVNDSDDDDFNYFQKCLGFDVQILLSLLEISEIYLNLLTKDLNNNIKNQKEEKINKNLNDTTEKNDSSQKSNNNSKWLDNVNYKREVLFTCIRDNFFKILFIQCDKIPFAYEFLGKLKPVMDVLLKHYSVEE</sequence>
<name>A0AAD5U5F6_9FUNG</name>
<evidence type="ECO:0000313" key="2">
    <source>
        <dbReference type="Proteomes" id="UP001211065"/>
    </source>
</evidence>
<dbReference type="Proteomes" id="UP001211065">
    <property type="component" value="Unassembled WGS sequence"/>
</dbReference>
<dbReference type="AlphaFoldDB" id="A0AAD5U5F6"/>
<organism evidence="1 2">
    <name type="scientific">Clydaea vesicula</name>
    <dbReference type="NCBI Taxonomy" id="447962"/>
    <lineage>
        <taxon>Eukaryota</taxon>
        <taxon>Fungi</taxon>
        <taxon>Fungi incertae sedis</taxon>
        <taxon>Chytridiomycota</taxon>
        <taxon>Chytridiomycota incertae sedis</taxon>
        <taxon>Chytridiomycetes</taxon>
        <taxon>Lobulomycetales</taxon>
        <taxon>Lobulomycetaceae</taxon>
        <taxon>Clydaea</taxon>
    </lineage>
</organism>
<accession>A0AAD5U5F6</accession>
<evidence type="ECO:0000313" key="1">
    <source>
        <dbReference type="EMBL" id="KAJ3220717.1"/>
    </source>
</evidence>
<gene>
    <name evidence="1" type="ORF">HK099_004067</name>
</gene>
<proteinExistence type="predicted"/>
<evidence type="ECO:0008006" key="3">
    <source>
        <dbReference type="Google" id="ProtNLM"/>
    </source>
</evidence>
<protein>
    <recommendedName>
        <fullName evidence="3">Transcription factor domain-containing protein</fullName>
    </recommendedName>
</protein>
<dbReference type="EMBL" id="JADGJW010000279">
    <property type="protein sequence ID" value="KAJ3220717.1"/>
    <property type="molecule type" value="Genomic_DNA"/>
</dbReference>